<evidence type="ECO:0000313" key="2">
    <source>
        <dbReference type="Proteomes" id="UP001476247"/>
    </source>
</evidence>
<name>A0ABP9XW88_9FUNG</name>
<dbReference type="Proteomes" id="UP001476247">
    <property type="component" value="Unassembled WGS sequence"/>
</dbReference>
<evidence type="ECO:0000313" key="1">
    <source>
        <dbReference type="EMBL" id="GAA5798663.1"/>
    </source>
</evidence>
<keyword evidence="2" id="KW-1185">Reference proteome</keyword>
<sequence>MKSLQDMKYSAIRSEAADVLNQLKKTGTVKGEVKVQFDQEVTKYLKNEPSSMVQSKLQQLLASDI</sequence>
<accession>A0ABP9XW88</accession>
<reference evidence="1 2" key="1">
    <citation type="submission" date="2024-04" db="EMBL/GenBank/DDBJ databases">
        <title>genome sequences of Mucor flavus KT1a and Helicostylum pulchrum KT1b strains isolation_sourced from the surface of a dry-aged beef.</title>
        <authorList>
            <person name="Toyotome T."/>
            <person name="Hosono M."/>
            <person name="Torimaru M."/>
            <person name="Fukuda K."/>
            <person name="Mikami N."/>
        </authorList>
    </citation>
    <scope>NUCLEOTIDE SEQUENCE [LARGE SCALE GENOMIC DNA]</scope>
    <source>
        <strain evidence="1 2">KT1b</strain>
    </source>
</reference>
<comment type="caution">
    <text evidence="1">The sequence shown here is derived from an EMBL/GenBank/DDBJ whole genome shotgun (WGS) entry which is preliminary data.</text>
</comment>
<dbReference type="EMBL" id="BAABUJ010000010">
    <property type="protein sequence ID" value="GAA5798663.1"/>
    <property type="molecule type" value="Genomic_DNA"/>
</dbReference>
<protein>
    <submittedName>
        <fullName evidence="1">Uncharacterized protein</fullName>
    </submittedName>
</protein>
<organism evidence="1 2">
    <name type="scientific">Helicostylum pulchrum</name>
    <dbReference type="NCBI Taxonomy" id="562976"/>
    <lineage>
        <taxon>Eukaryota</taxon>
        <taxon>Fungi</taxon>
        <taxon>Fungi incertae sedis</taxon>
        <taxon>Mucoromycota</taxon>
        <taxon>Mucoromycotina</taxon>
        <taxon>Mucoromycetes</taxon>
        <taxon>Mucorales</taxon>
        <taxon>Mucorineae</taxon>
        <taxon>Mucoraceae</taxon>
        <taxon>Helicostylum</taxon>
    </lineage>
</organism>
<gene>
    <name evidence="1" type="ORF">HPULCUR_004068</name>
</gene>
<proteinExistence type="predicted"/>